<accession>A0A120A0P6</accession>
<dbReference type="PATRIC" id="fig|46506.5.peg.3145"/>
<dbReference type="EMBL" id="LRGC01000021">
    <property type="protein sequence ID" value="KWR52331.1"/>
    <property type="molecule type" value="Genomic_DNA"/>
</dbReference>
<evidence type="ECO:0000313" key="2">
    <source>
        <dbReference type="Proteomes" id="UP000056419"/>
    </source>
</evidence>
<organism evidence="1 2">
    <name type="scientific">Bacteroides stercoris</name>
    <dbReference type="NCBI Taxonomy" id="46506"/>
    <lineage>
        <taxon>Bacteria</taxon>
        <taxon>Pseudomonadati</taxon>
        <taxon>Bacteroidota</taxon>
        <taxon>Bacteroidia</taxon>
        <taxon>Bacteroidales</taxon>
        <taxon>Bacteroidaceae</taxon>
        <taxon>Bacteroides</taxon>
    </lineage>
</organism>
<reference evidence="1 2" key="1">
    <citation type="journal article" date="2016" name="BMC Genomics">
        <title>Type VI secretion systems of human gut Bacteroidales segregate into three genetic architectures, two of which are contained on mobile genetic elements.</title>
        <authorList>
            <person name="Coyne M.J."/>
            <person name="Roelofs K.G."/>
            <person name="Comstock L.E."/>
        </authorList>
    </citation>
    <scope>NUCLEOTIDE SEQUENCE [LARGE SCALE GENOMIC DNA]</scope>
    <source>
        <strain evidence="1 2">CL09T03C01</strain>
    </source>
</reference>
<protein>
    <submittedName>
        <fullName evidence="1">Uncharacterized protein</fullName>
    </submittedName>
</protein>
<evidence type="ECO:0000313" key="1">
    <source>
        <dbReference type="EMBL" id="KWR52331.1"/>
    </source>
</evidence>
<dbReference type="STRING" id="46506.AA415_02918"/>
<name>A0A120A0P6_BACSE</name>
<dbReference type="RefSeq" id="WP_060386497.1">
    <property type="nucleotide sequence ID" value="NZ_LRGC01000021.1"/>
</dbReference>
<gene>
    <name evidence="1" type="ORF">AA415_02918</name>
</gene>
<dbReference type="Proteomes" id="UP000056419">
    <property type="component" value="Unassembled WGS sequence"/>
</dbReference>
<proteinExistence type="predicted"/>
<comment type="caution">
    <text evidence="1">The sequence shown here is derived from an EMBL/GenBank/DDBJ whole genome shotgun (WGS) entry which is preliminary data.</text>
</comment>
<sequence length="474" mass="53524">MKSSNAIAYQDGLDILVCKIIIWEPSDKQVIDISDPDENKCLVLRECQSIEIEESYKKLIGTASVRFPRGTVIKRTVTANGIEEDGVTSIYTERLNDGAIIEKRPGYSVAQPKDFKVGQRIRIYLGYYRDKGKIFANEKARQQEMEKEALGHAPNFDGYIVKCGVSTPIEIKCESVASNLKRKTCPNILINNATISDLLKAGGKYDLLKGTGLELHPDTLKEEINIGKIQLSDDLTIADVLTEWGKYGLYCFLCYDNDKPYIKVGMPFSKNKNMLIENDSEPSMGTLIQFNYHVANDNLTLMNVDPAYLAVSAEGFRMEGKKQIKYSITIRLNPEWTGSSDTEHKKFQLLNETKLSTKAMKLGAVTKSKSRDRVDLSKYTVIPYISRKIGVTESELVQEAEEYFENYNRNGVDGTLVIFGDLNIKAAAKVELLDFREPEKNGWYRVEEVNTKFGVSGFRQTLKLPYCIAKPEKE</sequence>
<keyword evidence="2" id="KW-1185">Reference proteome</keyword>
<dbReference type="AlphaFoldDB" id="A0A120A0P6"/>